<dbReference type="InterPro" id="IPR029052">
    <property type="entry name" value="Metallo-depent_PP-like"/>
</dbReference>
<reference evidence="3" key="2">
    <citation type="submission" date="2023-06" db="EMBL/GenBank/DDBJ databases">
        <title>Identification and characterization of horizontal gene transfer across gut microbiota members of farm animals based on homology search.</title>
        <authorList>
            <person name="Zeman M."/>
            <person name="Kubasova T."/>
            <person name="Jahodarova E."/>
            <person name="Nykrynova M."/>
            <person name="Rychlik I."/>
        </authorList>
    </citation>
    <scope>NUCLEOTIDE SEQUENCE [LARGE SCALE GENOMIC DNA]</scope>
    <source>
        <strain evidence="3">ET340</strain>
    </source>
</reference>
<accession>A0ABT7UVC9</accession>
<dbReference type="PANTHER" id="PTHR42850">
    <property type="entry name" value="METALLOPHOSPHOESTERASE"/>
    <property type="match status" value="1"/>
</dbReference>
<dbReference type="InterPro" id="IPR004843">
    <property type="entry name" value="Calcineurin-like_PHP"/>
</dbReference>
<dbReference type="Pfam" id="PF00149">
    <property type="entry name" value="Metallophos"/>
    <property type="match status" value="1"/>
</dbReference>
<dbReference type="Proteomes" id="UP001529380">
    <property type="component" value="Unassembled WGS sequence"/>
</dbReference>
<reference evidence="2 3" key="3">
    <citation type="submission" date="2023-06" db="EMBL/GenBank/DDBJ databases">
        <authorList>
            <person name="Zeman M."/>
            <person name="Kubasova T."/>
            <person name="Jahodarova E."/>
            <person name="Nykrynova M."/>
            <person name="Rychlik I."/>
        </authorList>
    </citation>
    <scope>NUCLEOTIDE SEQUENCE [LARGE SCALE GENOMIC DNA]</scope>
    <source>
        <strain evidence="2 3">ET340</strain>
    </source>
</reference>
<dbReference type="SUPFAM" id="SSF56300">
    <property type="entry name" value="Metallo-dependent phosphatases"/>
    <property type="match status" value="1"/>
</dbReference>
<protein>
    <submittedName>
        <fullName evidence="2">Metallophosphoesterase</fullName>
    </submittedName>
</protein>
<feature type="domain" description="Calcineurin-like phosphoesterase" evidence="1">
    <location>
        <begin position="25"/>
        <end position="104"/>
    </location>
</feature>
<evidence type="ECO:0000259" key="1">
    <source>
        <dbReference type="Pfam" id="PF00149"/>
    </source>
</evidence>
<name>A0ABT7UVC9_9FIRM</name>
<keyword evidence="3" id="KW-1185">Reference proteome</keyword>
<evidence type="ECO:0000313" key="3">
    <source>
        <dbReference type="Proteomes" id="UP001529380"/>
    </source>
</evidence>
<reference evidence="2 3" key="1">
    <citation type="submission" date="2023-06" db="EMBL/GenBank/DDBJ databases">
        <title>Identification and characterization of horizontal gene transfer across gut microbiota members of farm animals based on homology search.</title>
        <authorList>
            <person name="Schwarzerova J."/>
            <person name="Nykrynova M."/>
            <person name="Jureckova K."/>
            <person name="Cejkova D."/>
            <person name="Rychlik I."/>
        </authorList>
    </citation>
    <scope>NUCLEOTIDE SEQUENCE [LARGE SCALE GENOMIC DNA]</scope>
    <source>
        <strain evidence="2 3">ET340</strain>
    </source>
</reference>
<sequence length="370" mass="41468">MDPWSKRYPMAPGMLRNAEFKPGQRVLAISDIHGCKALLERLLNKLDYRPGTDALVLAGDLLTKGEANMAMLDFAMELARLPDVHILLGNCDGMNDEAEAPWLPVFLDRQPRQLFWEQCAAQGIDRAAALADAHGTIQTLCRAYPKQAAFLAGLPRILESEQYYFAHAAMDAALPPDKQDPVEVITRRGFLQTAGRFERLLIVGHYPACNYDLTECRLSPYYDRERKILCIDGGNRVKTGGQLNGAVLQDGEYLGCEWVDELPAARVLHPQAEKPATVNINWPSYEVQPLQWQGGLCRCRHEKTGREFSAPAQLVQQTETGWRLADDYTDYRPPLQTGQRVGLAARAGDWALIKTGDRPGWVPAEWLQQE</sequence>
<organism evidence="2 3">
    <name type="scientific">Allofournierella massiliensis</name>
    <dbReference type="NCBI Taxonomy" id="1650663"/>
    <lineage>
        <taxon>Bacteria</taxon>
        <taxon>Bacillati</taxon>
        <taxon>Bacillota</taxon>
        <taxon>Clostridia</taxon>
        <taxon>Eubacteriales</taxon>
        <taxon>Oscillospiraceae</taxon>
        <taxon>Allofournierella</taxon>
    </lineage>
</organism>
<gene>
    <name evidence="2" type="ORF">QUW08_13020</name>
</gene>
<dbReference type="EMBL" id="JAUDCL010000030">
    <property type="protein sequence ID" value="MDM8202205.1"/>
    <property type="molecule type" value="Genomic_DNA"/>
</dbReference>
<dbReference type="RefSeq" id="WP_289600554.1">
    <property type="nucleotide sequence ID" value="NZ_JAUDCL010000030.1"/>
</dbReference>
<proteinExistence type="predicted"/>
<dbReference type="InterPro" id="IPR050126">
    <property type="entry name" value="Ap4A_hydrolase"/>
</dbReference>
<evidence type="ECO:0000313" key="2">
    <source>
        <dbReference type="EMBL" id="MDM8202205.1"/>
    </source>
</evidence>
<dbReference type="PANTHER" id="PTHR42850:SF4">
    <property type="entry name" value="ZINC-DEPENDENT ENDOPOLYPHOSPHATASE"/>
    <property type="match status" value="1"/>
</dbReference>
<comment type="caution">
    <text evidence="2">The sequence shown here is derived from an EMBL/GenBank/DDBJ whole genome shotgun (WGS) entry which is preliminary data.</text>
</comment>
<dbReference type="Gene3D" id="3.60.21.10">
    <property type="match status" value="1"/>
</dbReference>